<evidence type="ECO:0000313" key="2">
    <source>
        <dbReference type="Proteomes" id="UP001163846"/>
    </source>
</evidence>
<name>A0AA38PHF2_9AGAR</name>
<dbReference type="EMBL" id="MU805989">
    <property type="protein sequence ID" value="KAJ3842959.1"/>
    <property type="molecule type" value="Genomic_DNA"/>
</dbReference>
<organism evidence="1 2">
    <name type="scientific">Lentinula raphanica</name>
    <dbReference type="NCBI Taxonomy" id="153919"/>
    <lineage>
        <taxon>Eukaryota</taxon>
        <taxon>Fungi</taxon>
        <taxon>Dikarya</taxon>
        <taxon>Basidiomycota</taxon>
        <taxon>Agaricomycotina</taxon>
        <taxon>Agaricomycetes</taxon>
        <taxon>Agaricomycetidae</taxon>
        <taxon>Agaricales</taxon>
        <taxon>Marasmiineae</taxon>
        <taxon>Omphalotaceae</taxon>
        <taxon>Lentinula</taxon>
    </lineage>
</organism>
<proteinExistence type="predicted"/>
<dbReference type="SUPFAM" id="SSF50494">
    <property type="entry name" value="Trypsin-like serine proteases"/>
    <property type="match status" value="1"/>
</dbReference>
<evidence type="ECO:0008006" key="3">
    <source>
        <dbReference type="Google" id="ProtNLM"/>
    </source>
</evidence>
<dbReference type="Proteomes" id="UP001163846">
    <property type="component" value="Unassembled WGS sequence"/>
</dbReference>
<keyword evidence="2" id="KW-1185">Reference proteome</keyword>
<protein>
    <recommendedName>
        <fullName evidence="3">Trypsin-like serine protease</fullName>
    </recommendedName>
</protein>
<dbReference type="Pfam" id="PF13365">
    <property type="entry name" value="Trypsin_2"/>
    <property type="match status" value="1"/>
</dbReference>
<sequence>MLRSRLLYQRCTRQYATLSQSLVNLGGPPPEPPTTELFHCPLSPLDRRLLNALSSTKKFSSLSQLVHKYLNNSGNVLPSSLLYESRPSASRKVNQEPSTGTDSSDVMLIAHCVQIGEEHKVTIASGFALEAPYEREGETLHLKQTQIRRSPLLLRERNESYARNSPSTTTERVNSGSFVVYSDGSMYPVTDIVSSLPRSDLMIMSCPKPPVATLPVSPYPVHAGTPILGHFVSHECPEEPGWTPWAGDTWSKWVQGTVLGYRDFAGRETQPGTYDALSHLLFTPLPTAGSSGGPIIDAETGAVIGVMLGTRMDNRVEGSRGWGVPSETIFEMFSLPGLEGKK</sequence>
<dbReference type="AlphaFoldDB" id="A0AA38PHF2"/>
<accession>A0AA38PHF2</accession>
<evidence type="ECO:0000313" key="1">
    <source>
        <dbReference type="EMBL" id="KAJ3842959.1"/>
    </source>
</evidence>
<reference evidence="1" key="1">
    <citation type="submission" date="2022-08" db="EMBL/GenBank/DDBJ databases">
        <authorList>
            <consortium name="DOE Joint Genome Institute"/>
            <person name="Min B."/>
            <person name="Riley R."/>
            <person name="Sierra-Patev S."/>
            <person name="Naranjo-Ortiz M."/>
            <person name="Looney B."/>
            <person name="Konkel Z."/>
            <person name="Slot J.C."/>
            <person name="Sakamoto Y."/>
            <person name="Steenwyk J.L."/>
            <person name="Rokas A."/>
            <person name="Carro J."/>
            <person name="Camarero S."/>
            <person name="Ferreira P."/>
            <person name="Molpeceres G."/>
            <person name="Ruiz-Duenas F.J."/>
            <person name="Serrano A."/>
            <person name="Henrissat B."/>
            <person name="Drula E."/>
            <person name="Hughes K.W."/>
            <person name="Mata J.L."/>
            <person name="Ishikawa N.K."/>
            <person name="Vargas-Isla R."/>
            <person name="Ushijima S."/>
            <person name="Smith C.A."/>
            <person name="Ahrendt S."/>
            <person name="Andreopoulos W."/>
            <person name="He G."/>
            <person name="Labutti K."/>
            <person name="Lipzen A."/>
            <person name="Ng V."/>
            <person name="Sandor L."/>
            <person name="Barry K."/>
            <person name="Martinez A.T."/>
            <person name="Xiao Y."/>
            <person name="Gibbons J.G."/>
            <person name="Terashima K."/>
            <person name="Hibbett D.S."/>
            <person name="Grigoriev I.V."/>
        </authorList>
    </citation>
    <scope>NUCLEOTIDE SEQUENCE</scope>
    <source>
        <strain evidence="1">TFB9207</strain>
    </source>
</reference>
<comment type="caution">
    <text evidence="1">The sequence shown here is derived from an EMBL/GenBank/DDBJ whole genome shotgun (WGS) entry which is preliminary data.</text>
</comment>
<dbReference type="InterPro" id="IPR009003">
    <property type="entry name" value="Peptidase_S1_PA"/>
</dbReference>
<gene>
    <name evidence="1" type="ORF">F5878DRAFT_657155</name>
</gene>